<feature type="region of interest" description="Disordered" evidence="17">
    <location>
        <begin position="208"/>
        <end position="229"/>
    </location>
</feature>
<keyword evidence="14" id="KW-0325">Glycoprotein</keyword>
<gene>
    <name evidence="18" type="primary">NGRN</name>
</gene>
<evidence type="ECO:0000256" key="15">
    <source>
        <dbReference type="ARBA" id="ARBA00023242"/>
    </source>
</evidence>
<evidence type="ECO:0000256" key="3">
    <source>
        <dbReference type="ARBA" id="ARBA00004325"/>
    </source>
</evidence>
<evidence type="ECO:0000256" key="17">
    <source>
        <dbReference type="SAM" id="MobiDB-lite"/>
    </source>
</evidence>
<keyword evidence="8" id="KW-0217">Developmental protein</keyword>
<evidence type="ECO:0000313" key="19">
    <source>
        <dbReference type="Proteomes" id="UP000694569"/>
    </source>
</evidence>
<keyword evidence="15" id="KW-0539">Nucleus</keyword>
<name>A0A8C5M5X0_9ANUR</name>
<keyword evidence="13" id="KW-0472">Membrane</keyword>
<keyword evidence="11" id="KW-0221">Differentiation</keyword>
<evidence type="ECO:0000256" key="5">
    <source>
        <dbReference type="ARBA" id="ARBA00008082"/>
    </source>
</evidence>
<dbReference type="Pfam" id="PF06413">
    <property type="entry name" value="Neugrin"/>
    <property type="match status" value="1"/>
</dbReference>
<evidence type="ECO:0000256" key="1">
    <source>
        <dbReference type="ARBA" id="ARBA00003783"/>
    </source>
</evidence>
<sequence length="336" mass="37285">MCPKGYGGSFKAAEHHGNCNSLCQTQLLKAESEPVPPAGHIINRRVRGALARGPQTRPIDAASLMMSVVCGVTALWRLRRGFSHTVATGLRVFAGTGSGRFHSSQRGEDEFEGDFETEEDGIEAIKRYLKREFPEEWTLHRLAEGFNVSSDVIQRVLRSNFSPPEKRRLKQDLKVSKVLGQNVIPDTRKDVALLPQGTKDSGVRLLQPGLRGTQNIPQKSIPPPGNSQSAALALRTEDALVQRKTERTQLSTQHFQHSPAGVIPTAPQAFPADDLQADPTYSLEVQQDNDDEEWDGEVLSDGELEELAEQGIKNHLQVVQKGREFFDNDGKFLYRI</sequence>
<protein>
    <recommendedName>
        <fullName evidence="7">Neugrin</fullName>
    </recommendedName>
    <alternativeName>
        <fullName evidence="16">Neurite outgrowth-associated protein</fullName>
    </alternativeName>
</protein>
<accession>A0A8C5M5X0</accession>
<comment type="subunit">
    <text evidence="6">Forms a regulatory protein-RNA complex, consisting of RCC1L, NGRN, RPUSD3, RPUSD4, TRUB2, FASTKD2 and 16S mt-rRNA. Interacts with 16S mt-rRNA; this interaction is direct.</text>
</comment>
<evidence type="ECO:0000256" key="16">
    <source>
        <dbReference type="ARBA" id="ARBA00029657"/>
    </source>
</evidence>
<dbReference type="Ensembl" id="ENSLLET00000007682.1">
    <property type="protein sequence ID" value="ENSLLEP00000007379.1"/>
    <property type="gene ID" value="ENSLLEG00000004673.1"/>
</dbReference>
<evidence type="ECO:0000313" key="18">
    <source>
        <dbReference type="Ensembl" id="ENSLLEP00000007379.1"/>
    </source>
</evidence>
<organism evidence="18 19">
    <name type="scientific">Leptobrachium leishanense</name>
    <name type="common">Leishan spiny toad</name>
    <dbReference type="NCBI Taxonomy" id="445787"/>
    <lineage>
        <taxon>Eukaryota</taxon>
        <taxon>Metazoa</taxon>
        <taxon>Chordata</taxon>
        <taxon>Craniata</taxon>
        <taxon>Vertebrata</taxon>
        <taxon>Euteleostomi</taxon>
        <taxon>Amphibia</taxon>
        <taxon>Batrachia</taxon>
        <taxon>Anura</taxon>
        <taxon>Pelobatoidea</taxon>
        <taxon>Megophryidae</taxon>
        <taxon>Leptobrachium</taxon>
    </lineage>
</organism>
<evidence type="ECO:0000256" key="7">
    <source>
        <dbReference type="ARBA" id="ARBA00016593"/>
    </source>
</evidence>
<dbReference type="PANTHER" id="PTHR13475:SF4">
    <property type="entry name" value="NEUGRIN"/>
    <property type="match status" value="1"/>
</dbReference>
<evidence type="ECO:0000256" key="6">
    <source>
        <dbReference type="ARBA" id="ARBA00011308"/>
    </source>
</evidence>
<dbReference type="Proteomes" id="UP000694569">
    <property type="component" value="Unplaced"/>
</dbReference>
<dbReference type="GO" id="GO:0031966">
    <property type="term" value="C:mitochondrial membrane"/>
    <property type="evidence" value="ECO:0007669"/>
    <property type="project" value="UniProtKB-SubCell"/>
</dbReference>
<dbReference type="GeneTree" id="ENSGT00390000014472"/>
<evidence type="ECO:0000256" key="14">
    <source>
        <dbReference type="ARBA" id="ARBA00023180"/>
    </source>
</evidence>
<dbReference type="GO" id="GO:0005634">
    <property type="term" value="C:nucleus"/>
    <property type="evidence" value="ECO:0007669"/>
    <property type="project" value="UniProtKB-SubCell"/>
</dbReference>
<evidence type="ECO:0000256" key="4">
    <source>
        <dbReference type="ARBA" id="ARBA00004613"/>
    </source>
</evidence>
<evidence type="ECO:0000256" key="12">
    <source>
        <dbReference type="ARBA" id="ARBA00023128"/>
    </source>
</evidence>
<dbReference type="AlphaFoldDB" id="A0A8C5M5X0"/>
<dbReference type="OrthoDB" id="6415470at2759"/>
<evidence type="ECO:0000256" key="13">
    <source>
        <dbReference type="ARBA" id="ARBA00023136"/>
    </source>
</evidence>
<reference evidence="18" key="2">
    <citation type="submission" date="2025-09" db="UniProtKB">
        <authorList>
            <consortium name="Ensembl"/>
        </authorList>
    </citation>
    <scope>IDENTIFICATION</scope>
</reference>
<comment type="function">
    <text evidence="1">Plays an essential role in mitochondrial ribosome biogenesis. As a component of a functional protein-RNA module, consisting of RCC1L, NGRN, RPUSD3, RPUSD4, TRUB2, FASTKD2 and 16S mitochondrial ribosomal RNA (16S mt-rRNA), controls 16S mt-rRNA abundance and is required for intra-mitochondrial translation of core subunits of the oxidative phosphorylation system.</text>
</comment>
<keyword evidence="19" id="KW-1185">Reference proteome</keyword>
<dbReference type="PANTHER" id="PTHR13475">
    <property type="entry name" value="NEUGRIN"/>
    <property type="match status" value="1"/>
</dbReference>
<proteinExistence type="inferred from homology"/>
<keyword evidence="10" id="KW-0732">Signal</keyword>
<keyword evidence="12" id="KW-0496">Mitochondrion</keyword>
<evidence type="ECO:0000256" key="2">
    <source>
        <dbReference type="ARBA" id="ARBA00004123"/>
    </source>
</evidence>
<evidence type="ECO:0000256" key="10">
    <source>
        <dbReference type="ARBA" id="ARBA00022729"/>
    </source>
</evidence>
<keyword evidence="9" id="KW-0964">Secreted</keyword>
<comment type="similarity">
    <text evidence="5">Belongs to the neugrin family.</text>
</comment>
<dbReference type="InterPro" id="IPR010487">
    <property type="entry name" value="NGRN/Rrg9"/>
</dbReference>
<evidence type="ECO:0000256" key="8">
    <source>
        <dbReference type="ARBA" id="ARBA00022473"/>
    </source>
</evidence>
<reference evidence="18" key="1">
    <citation type="submission" date="2025-08" db="UniProtKB">
        <authorList>
            <consortium name="Ensembl"/>
        </authorList>
    </citation>
    <scope>IDENTIFICATION</scope>
</reference>
<evidence type="ECO:0000256" key="9">
    <source>
        <dbReference type="ARBA" id="ARBA00022525"/>
    </source>
</evidence>
<comment type="subcellular location">
    <subcellularLocation>
        <location evidence="3">Mitochondrion membrane</location>
    </subcellularLocation>
    <subcellularLocation>
        <location evidence="2">Nucleus</location>
    </subcellularLocation>
    <subcellularLocation>
        <location evidence="4">Secreted</location>
    </subcellularLocation>
</comment>
<evidence type="ECO:0000256" key="11">
    <source>
        <dbReference type="ARBA" id="ARBA00022782"/>
    </source>
</evidence>
<dbReference type="GO" id="GO:0030154">
    <property type="term" value="P:cell differentiation"/>
    <property type="evidence" value="ECO:0007669"/>
    <property type="project" value="UniProtKB-KW"/>
</dbReference>
<dbReference type="GO" id="GO:0005576">
    <property type="term" value="C:extracellular region"/>
    <property type="evidence" value="ECO:0007669"/>
    <property type="project" value="UniProtKB-SubCell"/>
</dbReference>